<feature type="binding site" evidence="7">
    <location>
        <position position="35"/>
    </location>
    <ligand>
        <name>Ni(2+)</name>
        <dbReference type="ChEBI" id="CHEBI:49786"/>
    </ligand>
</feature>
<feature type="binding site" evidence="7">
    <location>
        <position position="112"/>
    </location>
    <ligand>
        <name>Ni(2+)</name>
        <dbReference type="ChEBI" id="CHEBI:49786"/>
    </ligand>
</feature>
<dbReference type="NCBIfam" id="TIGR00072">
    <property type="entry name" value="hydrog_prot"/>
    <property type="match status" value="1"/>
</dbReference>
<keyword evidence="5" id="KW-0064">Aspartyl protease</keyword>
<evidence type="ECO:0000256" key="1">
    <source>
        <dbReference type="ARBA" id="ARBA00006814"/>
    </source>
</evidence>
<keyword evidence="3" id="KW-0645">Protease</keyword>
<dbReference type="InterPro" id="IPR004419">
    <property type="entry name" value="Pept_A31_hyd_express"/>
</dbReference>
<reference evidence="8 9" key="1">
    <citation type="submission" date="2016-10" db="EMBL/GenBank/DDBJ databases">
        <authorList>
            <person name="de Groot N.N."/>
        </authorList>
    </citation>
    <scope>NUCLEOTIDE SEQUENCE [LARGE SCALE GENOMIC DNA]</scope>
    <source>
        <strain evidence="8 9">DSM 25927</strain>
    </source>
</reference>
<keyword evidence="4 7" id="KW-0479">Metal-binding</keyword>
<sequence>MSETIPNQRQNDCNEARGDDDIIVLGIGNLLWADEGFGVRCVEALQRDYEFSPSVQIIDGGTQGLYLIHHVQAARRLLIFDAIDYGLEPGTLRLIRDEEVPQYLGAKKMSLHQTGFQEVLALAQLTGHFPESVVLVGCQPEELEDYGGSLRDVVRAAMPRALAMGVEALQQWGCKVTPRQTPLALEEAVTPPYLAMTRYEQERPSAEVACRVGDDRFLVSPEESR</sequence>
<dbReference type="InterPro" id="IPR023430">
    <property type="entry name" value="Pept_HybD-like_dom_sf"/>
</dbReference>
<name>A0A1H9FZ06_9GAMM</name>
<dbReference type="Pfam" id="PF01750">
    <property type="entry name" value="HycI"/>
    <property type="match status" value="1"/>
</dbReference>
<dbReference type="GO" id="GO:0046872">
    <property type="term" value="F:metal ion binding"/>
    <property type="evidence" value="ECO:0007669"/>
    <property type="project" value="UniProtKB-KW"/>
</dbReference>
<evidence type="ECO:0000256" key="4">
    <source>
        <dbReference type="ARBA" id="ARBA00022723"/>
    </source>
</evidence>
<dbReference type="Proteomes" id="UP000199233">
    <property type="component" value="Unassembled WGS sequence"/>
</dbReference>
<organism evidence="8 9">
    <name type="scientific">Solimonas aquatica</name>
    <dbReference type="NCBI Taxonomy" id="489703"/>
    <lineage>
        <taxon>Bacteria</taxon>
        <taxon>Pseudomonadati</taxon>
        <taxon>Pseudomonadota</taxon>
        <taxon>Gammaproteobacteria</taxon>
        <taxon>Nevskiales</taxon>
        <taxon>Nevskiaceae</taxon>
        <taxon>Solimonas</taxon>
    </lineage>
</organism>
<gene>
    <name evidence="8" type="ORF">SAMN04488038_106146</name>
</gene>
<dbReference type="SUPFAM" id="SSF53163">
    <property type="entry name" value="HybD-like"/>
    <property type="match status" value="1"/>
</dbReference>
<dbReference type="EMBL" id="FOFS01000006">
    <property type="protein sequence ID" value="SEQ42853.1"/>
    <property type="molecule type" value="Genomic_DNA"/>
</dbReference>
<feature type="binding site" evidence="7">
    <location>
        <position position="81"/>
    </location>
    <ligand>
        <name>Ni(2+)</name>
        <dbReference type="ChEBI" id="CHEBI:49786"/>
    </ligand>
</feature>
<dbReference type="Gene3D" id="3.40.50.1450">
    <property type="entry name" value="HybD-like"/>
    <property type="match status" value="1"/>
</dbReference>
<evidence type="ECO:0000256" key="5">
    <source>
        <dbReference type="ARBA" id="ARBA00022750"/>
    </source>
</evidence>
<dbReference type="PRINTS" id="PR00446">
    <property type="entry name" value="HYDRGNUPTAKE"/>
</dbReference>
<dbReference type="FunFam" id="3.40.50.1450:FF:000002">
    <property type="entry name" value="Hydrogenase 1 maturation protease"/>
    <property type="match status" value="1"/>
</dbReference>
<dbReference type="GO" id="GO:0016485">
    <property type="term" value="P:protein processing"/>
    <property type="evidence" value="ECO:0007669"/>
    <property type="project" value="InterPro"/>
</dbReference>
<keyword evidence="9" id="KW-1185">Reference proteome</keyword>
<evidence type="ECO:0000313" key="8">
    <source>
        <dbReference type="EMBL" id="SEQ42853.1"/>
    </source>
</evidence>
<dbReference type="InterPro" id="IPR000671">
    <property type="entry name" value="Peptidase_A31"/>
</dbReference>
<dbReference type="OrthoDB" id="9792731at2"/>
<protein>
    <submittedName>
        <fullName evidence="8">Hydrogenase 1 maturation peptidase HyaD. Aspartic peptidase. MEROPS family A31</fullName>
    </submittedName>
</protein>
<dbReference type="CDD" id="cd06062">
    <property type="entry name" value="H2MP_MemB-H2up"/>
    <property type="match status" value="1"/>
</dbReference>
<dbReference type="NCBIfam" id="TIGR00140">
    <property type="entry name" value="hupD"/>
    <property type="match status" value="1"/>
</dbReference>
<dbReference type="AlphaFoldDB" id="A0A1H9FZ06"/>
<proteinExistence type="inferred from homology"/>
<accession>A0A1H9FZ06</accession>
<evidence type="ECO:0000256" key="3">
    <source>
        <dbReference type="ARBA" id="ARBA00022670"/>
    </source>
</evidence>
<dbReference type="RefSeq" id="WP_093284944.1">
    <property type="nucleotide sequence ID" value="NZ_FOFS01000006.1"/>
</dbReference>
<keyword evidence="6" id="KW-0378">Hydrolase</keyword>
<dbReference type="GO" id="GO:0004190">
    <property type="term" value="F:aspartic-type endopeptidase activity"/>
    <property type="evidence" value="ECO:0007669"/>
    <property type="project" value="UniProtKB-KW"/>
</dbReference>
<dbReference type="STRING" id="489703.SAMN04488038_106146"/>
<evidence type="ECO:0000256" key="2">
    <source>
        <dbReference type="ARBA" id="ARBA00022596"/>
    </source>
</evidence>
<dbReference type="PANTHER" id="PTHR30302">
    <property type="entry name" value="HYDROGENASE 1 MATURATION PROTEASE"/>
    <property type="match status" value="1"/>
</dbReference>
<evidence type="ECO:0000256" key="7">
    <source>
        <dbReference type="PIRSR" id="PIRSR604419-1"/>
    </source>
</evidence>
<evidence type="ECO:0000256" key="6">
    <source>
        <dbReference type="ARBA" id="ARBA00022801"/>
    </source>
</evidence>
<comment type="similarity">
    <text evidence="1">Belongs to the peptidase A31 family.</text>
</comment>
<keyword evidence="2 7" id="KW-0533">Nickel</keyword>
<dbReference type="GO" id="GO:0008047">
    <property type="term" value="F:enzyme activator activity"/>
    <property type="evidence" value="ECO:0007669"/>
    <property type="project" value="InterPro"/>
</dbReference>
<evidence type="ECO:0000313" key="9">
    <source>
        <dbReference type="Proteomes" id="UP000199233"/>
    </source>
</evidence>
<dbReference type="PANTHER" id="PTHR30302:SF1">
    <property type="entry name" value="HYDROGENASE 2 MATURATION PROTEASE"/>
    <property type="match status" value="1"/>
</dbReference>